<accession>A0A1A8PVR2</accession>
<protein>
    <submittedName>
        <fullName evidence="1">Uncharacterized protein</fullName>
    </submittedName>
</protein>
<evidence type="ECO:0000313" key="1">
    <source>
        <dbReference type="EMBL" id="SBR85074.1"/>
    </source>
</evidence>
<reference evidence="1" key="1">
    <citation type="submission" date="2016-05" db="EMBL/GenBank/DDBJ databases">
        <authorList>
            <person name="Lavstsen T."/>
            <person name="Jespersen J.S."/>
        </authorList>
    </citation>
    <scope>NUCLEOTIDE SEQUENCE</scope>
    <source>
        <tissue evidence="1">Brain</tissue>
    </source>
</reference>
<gene>
    <name evidence="1" type="primary">Nfu_g_1_019435</name>
</gene>
<dbReference type="AlphaFoldDB" id="A0A1A8PVR2"/>
<organism evidence="1">
    <name type="scientific">Nothobranchius rachovii</name>
    <name type="common">bluefin notho</name>
    <dbReference type="NCBI Taxonomy" id="451742"/>
    <lineage>
        <taxon>Eukaryota</taxon>
        <taxon>Metazoa</taxon>
        <taxon>Chordata</taxon>
        <taxon>Craniata</taxon>
        <taxon>Vertebrata</taxon>
        <taxon>Euteleostomi</taxon>
        <taxon>Actinopterygii</taxon>
        <taxon>Neopterygii</taxon>
        <taxon>Teleostei</taxon>
        <taxon>Neoteleostei</taxon>
        <taxon>Acanthomorphata</taxon>
        <taxon>Ovalentaria</taxon>
        <taxon>Atherinomorphae</taxon>
        <taxon>Cyprinodontiformes</taxon>
        <taxon>Nothobranchiidae</taxon>
        <taxon>Nothobranchius</taxon>
    </lineage>
</organism>
<reference evidence="1" key="2">
    <citation type="submission" date="2016-06" db="EMBL/GenBank/DDBJ databases">
        <title>The genome of a short-lived fish provides insights into sex chromosome evolution and the genetic control of aging.</title>
        <authorList>
            <person name="Reichwald K."/>
            <person name="Felder M."/>
            <person name="Petzold A."/>
            <person name="Koch P."/>
            <person name="Groth M."/>
            <person name="Platzer M."/>
        </authorList>
    </citation>
    <scope>NUCLEOTIDE SEQUENCE</scope>
    <source>
        <tissue evidence="1">Brain</tissue>
    </source>
</reference>
<sequence>MREKKQTKKKPTFLQGITQTVQDFFRNCARMTTDKTDTITRNNIKHQRMILTDSMINLHTDFLTRNPTVKLSYSSFCALRPFYVTAPKTSDRKTCLCQMHENACLMLEVLRSSTIPSQEQDKIQVQWKQWERVEENTANGSHINIKLVQHSGSLSKLIKLYEQKLIKETTTHVCLVLNQSNAYRNTIETCDECTAIVHVDFSESWRCKYQSEVQACHFGQNLPQITLHTGMYYIKGEKAGFCTVSESKRQDASAIWTHMDPVLKTIKMKYPHITTVHFWSDGPSKQYKNKKNFYFLSGIPSTLGFERATWNFFPTSHGKGAPDGIGGTVKRTADNLVLRGNDLTDGKTFLEKVSNSLRGIQLHYITEEDMQIYDALLIQPLKQVPLTRQIHQRTGSSTDNYPAFAARCWFACASVPQHSFFHDYPEKPQSHKRRAKKRPLAVLIEEMEKKDSEGIEEEWDEELVKGPEGTIKVTTVGGLHEGDWLAVVYDDHWWLAKTIAVDLEHQDVEVEFLHPHGPTEKVKPKHGRKDVCFCLVKDIIVKLMGKASPVQSRTREIYNIVPDVMDFIDREHTRRLLLT</sequence>
<dbReference type="EMBL" id="HAEH01008658">
    <property type="protein sequence ID" value="SBR85074.1"/>
    <property type="molecule type" value="Transcribed_RNA"/>
</dbReference>
<dbReference type="PANTHER" id="PTHR46601">
    <property type="entry name" value="ULP_PROTEASE DOMAIN-CONTAINING PROTEIN"/>
    <property type="match status" value="1"/>
</dbReference>
<name>A0A1A8PVR2_9TELE</name>
<proteinExistence type="predicted"/>
<dbReference type="PANTHER" id="PTHR46601:SF1">
    <property type="entry name" value="ADF-H DOMAIN-CONTAINING PROTEIN"/>
    <property type="match status" value="1"/>
</dbReference>